<feature type="binding site" evidence="7">
    <location>
        <position position="22"/>
    </location>
    <ligand>
        <name>3-phosphoshikimate</name>
        <dbReference type="ChEBI" id="CHEBI:145989"/>
    </ligand>
</feature>
<keyword evidence="5 7" id="KW-0057">Aromatic amino acid biosynthesis</keyword>
<feature type="binding site" evidence="7">
    <location>
        <position position="122"/>
    </location>
    <ligand>
        <name>phosphoenolpyruvate</name>
        <dbReference type="ChEBI" id="CHEBI:58702"/>
    </ligand>
</feature>
<accession>A0A075MSC0</accession>
<dbReference type="STRING" id="1459636.NTE_01952"/>
<comment type="catalytic activity">
    <reaction evidence="6">
        <text>3-phosphoshikimate + phosphoenolpyruvate = 5-O-(1-carboxyvinyl)-3-phosphoshikimate + phosphate</text>
        <dbReference type="Rhea" id="RHEA:21256"/>
        <dbReference type="ChEBI" id="CHEBI:43474"/>
        <dbReference type="ChEBI" id="CHEBI:57701"/>
        <dbReference type="ChEBI" id="CHEBI:58702"/>
        <dbReference type="ChEBI" id="CHEBI:145989"/>
        <dbReference type="EC" id="2.5.1.19"/>
    </reaction>
    <physiologicalReaction direction="left-to-right" evidence="6">
        <dbReference type="Rhea" id="RHEA:21257"/>
    </physiologicalReaction>
</comment>
<gene>
    <name evidence="7" type="primary">aroA</name>
    <name evidence="9" type="ORF">NTE_01952</name>
</gene>
<keyword evidence="3 7" id="KW-0028">Amino-acid biosynthesis</keyword>
<feature type="active site" description="Proton acceptor" evidence="7">
    <location>
        <position position="314"/>
    </location>
</feature>
<dbReference type="HOGENOM" id="CLU_024321_0_0_2"/>
<dbReference type="AlphaFoldDB" id="A0A075MSC0"/>
<dbReference type="OrthoDB" id="43788at2157"/>
<comment type="caution">
    <text evidence="7">Lacks conserved residue(s) required for the propagation of feature annotation.</text>
</comment>
<dbReference type="PANTHER" id="PTHR21090:SF5">
    <property type="entry name" value="PENTAFUNCTIONAL AROM POLYPEPTIDE"/>
    <property type="match status" value="1"/>
</dbReference>
<evidence type="ECO:0000259" key="8">
    <source>
        <dbReference type="Pfam" id="PF00275"/>
    </source>
</evidence>
<dbReference type="RefSeq" id="WP_148700667.1">
    <property type="nucleotide sequence ID" value="NZ_CP007174.1"/>
</dbReference>
<feature type="binding site" evidence="7">
    <location>
        <position position="21"/>
    </location>
    <ligand>
        <name>phosphoenolpyruvate</name>
        <dbReference type="ChEBI" id="CHEBI:58702"/>
    </ligand>
</feature>
<feature type="binding site" evidence="7">
    <location>
        <position position="170"/>
    </location>
    <ligand>
        <name>phosphoenolpyruvate</name>
        <dbReference type="ChEBI" id="CHEBI:58702"/>
    </ligand>
</feature>
<feature type="domain" description="Enolpyruvate transferase" evidence="8">
    <location>
        <begin position="9"/>
        <end position="421"/>
    </location>
</feature>
<dbReference type="Pfam" id="PF00275">
    <property type="entry name" value="EPSP_synthase"/>
    <property type="match status" value="1"/>
</dbReference>
<dbReference type="InterPro" id="IPR036968">
    <property type="entry name" value="Enolpyruvate_Tfrase_sf"/>
</dbReference>
<feature type="binding site" evidence="7">
    <location>
        <position position="21"/>
    </location>
    <ligand>
        <name>3-phosphoshikimate</name>
        <dbReference type="ChEBI" id="CHEBI:145989"/>
    </ligand>
</feature>
<dbReference type="GeneID" id="41597699"/>
<dbReference type="PANTHER" id="PTHR21090">
    <property type="entry name" value="AROM/DEHYDROQUINATE SYNTHASE"/>
    <property type="match status" value="1"/>
</dbReference>
<dbReference type="GO" id="GO:0009423">
    <property type="term" value="P:chorismate biosynthetic process"/>
    <property type="evidence" value="ECO:0007669"/>
    <property type="project" value="UniProtKB-UniRule"/>
</dbReference>
<keyword evidence="10" id="KW-1185">Reference proteome</keyword>
<feature type="binding site" evidence="7">
    <location>
        <position position="168"/>
    </location>
    <ligand>
        <name>3-phosphoshikimate</name>
        <dbReference type="ChEBI" id="CHEBI:145989"/>
    </ligand>
</feature>
<evidence type="ECO:0000256" key="3">
    <source>
        <dbReference type="ARBA" id="ARBA00022605"/>
    </source>
</evidence>
<evidence type="ECO:0000313" key="9">
    <source>
        <dbReference type="EMBL" id="AIF84010.1"/>
    </source>
</evidence>
<dbReference type="GO" id="GO:0008652">
    <property type="term" value="P:amino acid biosynthetic process"/>
    <property type="evidence" value="ECO:0007669"/>
    <property type="project" value="UniProtKB-KW"/>
</dbReference>
<evidence type="ECO:0000256" key="6">
    <source>
        <dbReference type="ARBA" id="ARBA00044633"/>
    </source>
</evidence>
<dbReference type="PIRSF" id="PIRSF000505">
    <property type="entry name" value="EPSPS"/>
    <property type="match status" value="1"/>
</dbReference>
<evidence type="ECO:0000256" key="2">
    <source>
        <dbReference type="ARBA" id="ARBA00009948"/>
    </source>
</evidence>
<dbReference type="NCBIfam" id="TIGR01356">
    <property type="entry name" value="aroA"/>
    <property type="match status" value="1"/>
</dbReference>
<dbReference type="Gene3D" id="3.65.10.10">
    <property type="entry name" value="Enolpyruvate transferase domain"/>
    <property type="match status" value="2"/>
</dbReference>
<evidence type="ECO:0000256" key="5">
    <source>
        <dbReference type="ARBA" id="ARBA00023141"/>
    </source>
</evidence>
<comment type="pathway">
    <text evidence="1">Metabolic intermediate biosynthesis; chorismate biosynthesis; chorismate from D-erythrose 4-phosphate and phosphoenolpyruvate: step 6/7.</text>
</comment>
<feature type="binding site" evidence="7">
    <location>
        <position position="93"/>
    </location>
    <ligand>
        <name>phosphoenolpyruvate</name>
        <dbReference type="ChEBI" id="CHEBI:58702"/>
    </ligand>
</feature>
<feature type="binding site" evidence="7">
    <location>
        <position position="169"/>
    </location>
    <ligand>
        <name>3-phosphoshikimate</name>
        <dbReference type="ChEBI" id="CHEBI:145989"/>
    </ligand>
</feature>
<feature type="binding site" evidence="7">
    <location>
        <position position="26"/>
    </location>
    <ligand>
        <name>3-phosphoshikimate</name>
        <dbReference type="ChEBI" id="CHEBI:145989"/>
    </ligand>
</feature>
<dbReference type="KEGG" id="nev:NTE_01952"/>
<dbReference type="EMBL" id="CP007174">
    <property type="protein sequence ID" value="AIF84010.1"/>
    <property type="molecule type" value="Genomic_DNA"/>
</dbReference>
<reference evidence="9 10" key="1">
    <citation type="journal article" date="2014" name="PLoS ONE">
        <title>Genome Sequence of Candidatus Nitrososphaera evergladensis from Group I.1b Enriched from Everglades Soil Reveals Novel Genomic Features of the Ammonia-Oxidizing Archaea.</title>
        <authorList>
            <person name="Zhalnina K.V."/>
            <person name="Dias R."/>
            <person name="Leonard M.T."/>
            <person name="Dorr de Quadros P."/>
            <person name="Camargo F.A."/>
            <person name="Drew J.C."/>
            <person name="Farmerie W.G."/>
            <person name="Daroub S.H."/>
            <person name="Triplett E.W."/>
        </authorList>
    </citation>
    <scope>NUCLEOTIDE SEQUENCE [LARGE SCALE GENOMIC DNA]</scope>
    <source>
        <strain evidence="9 10">SR1</strain>
    </source>
</reference>
<dbReference type="InterPro" id="IPR001986">
    <property type="entry name" value="Enolpyruvate_Tfrase_dom"/>
</dbReference>
<evidence type="ECO:0000256" key="4">
    <source>
        <dbReference type="ARBA" id="ARBA00022679"/>
    </source>
</evidence>
<feature type="binding site" evidence="7">
    <location>
        <position position="345"/>
    </location>
    <ligand>
        <name>phosphoenolpyruvate</name>
        <dbReference type="ChEBI" id="CHEBI:58702"/>
    </ligand>
</feature>
<feature type="binding site" evidence="7">
    <location>
        <position position="387"/>
    </location>
    <ligand>
        <name>phosphoenolpyruvate</name>
        <dbReference type="ChEBI" id="CHEBI:58702"/>
    </ligand>
</feature>
<comment type="subunit">
    <text evidence="7">Monomer.</text>
</comment>
<feature type="binding site" evidence="7">
    <location>
        <position position="314"/>
    </location>
    <ligand>
        <name>3-phosphoshikimate</name>
        <dbReference type="ChEBI" id="CHEBI:145989"/>
    </ligand>
</feature>
<keyword evidence="4 7" id="KW-0808">Transferase</keyword>
<comment type="subcellular location">
    <subcellularLocation>
        <location evidence="7">Cytoplasm</location>
    </subcellularLocation>
</comment>
<dbReference type="HAMAP" id="MF_00210">
    <property type="entry name" value="EPSP_synth"/>
    <property type="match status" value="1"/>
</dbReference>
<organism evidence="9 10">
    <name type="scientific">Candidatus Nitrososphaera evergladensis SR1</name>
    <dbReference type="NCBI Taxonomy" id="1459636"/>
    <lineage>
        <taxon>Archaea</taxon>
        <taxon>Nitrososphaerota</taxon>
        <taxon>Nitrososphaeria</taxon>
        <taxon>Nitrososphaerales</taxon>
        <taxon>Nitrososphaeraceae</taxon>
        <taxon>Nitrososphaera</taxon>
    </lineage>
</organism>
<evidence type="ECO:0000313" key="10">
    <source>
        <dbReference type="Proteomes" id="UP000028194"/>
    </source>
</evidence>
<evidence type="ECO:0000256" key="7">
    <source>
        <dbReference type="HAMAP-Rule" id="MF_00210"/>
    </source>
</evidence>
<dbReference type="GO" id="GO:0003866">
    <property type="term" value="F:3-phosphoshikimate 1-carboxyvinyltransferase activity"/>
    <property type="evidence" value="ECO:0007669"/>
    <property type="project" value="UniProtKB-UniRule"/>
</dbReference>
<comment type="function">
    <text evidence="7">Catalyzes the transfer of the enolpyruvyl moiety of phosphoenolpyruvate (PEP) to the 5-hydroxyl of shikimate-3-phosphate (S3P) to produce enolpyruvyl shikimate-3-phosphate and inorganic phosphate.</text>
</comment>
<dbReference type="eggNOG" id="arCOG04134">
    <property type="taxonomic scope" value="Archaea"/>
</dbReference>
<evidence type="ECO:0000256" key="1">
    <source>
        <dbReference type="ARBA" id="ARBA00004811"/>
    </source>
</evidence>
<protein>
    <recommendedName>
        <fullName evidence="7">3-phosphoshikimate 1-carboxyvinyltransferase</fullName>
        <ecNumber evidence="7">2.5.1.19</ecNumber>
    </recommendedName>
    <alternativeName>
        <fullName evidence="7">5-enolpyruvylshikimate-3-phosphate synthase</fullName>
        <shortName evidence="7">EPSP synthase</shortName>
        <shortName evidence="7">EPSPS</shortName>
    </alternativeName>
</protein>
<dbReference type="UniPathway" id="UPA00053">
    <property type="reaction ID" value="UER00089"/>
</dbReference>
<dbReference type="Proteomes" id="UP000028194">
    <property type="component" value="Chromosome"/>
</dbReference>
<proteinExistence type="inferred from homology"/>
<feature type="binding site" evidence="7">
    <location>
        <position position="196"/>
    </location>
    <ligand>
        <name>3-phosphoshikimate</name>
        <dbReference type="ChEBI" id="CHEBI:145989"/>
    </ligand>
</feature>
<dbReference type="InterPro" id="IPR006264">
    <property type="entry name" value="EPSP_synthase"/>
</dbReference>
<feature type="binding site" evidence="7">
    <location>
        <position position="170"/>
    </location>
    <ligand>
        <name>3-phosphoshikimate</name>
        <dbReference type="ChEBI" id="CHEBI:145989"/>
    </ligand>
</feature>
<dbReference type="GO" id="GO:0009073">
    <property type="term" value="P:aromatic amino acid family biosynthetic process"/>
    <property type="evidence" value="ECO:0007669"/>
    <property type="project" value="UniProtKB-KW"/>
</dbReference>
<dbReference type="SUPFAM" id="SSF55205">
    <property type="entry name" value="EPT/RTPC-like"/>
    <property type="match status" value="1"/>
</dbReference>
<sequence>MVKIQVRRSNVDGTVRCPSSKSYTHRALAIASLAADGGQSTITNALLARDTLATLACCKALGAEVQERRDIVQVKGRHDLPPPENVLNCENSGTTIRIMTAMSGLVKSGHVVLTGDESLRRRPMQPILDALGPLGVEAYSTKGNGTPPLIVRGGGIKGGTTVIDGSISSQFISGLLIAGIYADSEIVLKIKGDLVSKPYVRATMATMEQFGVKIDHEPNMLEYRIKQAEYKSTKFDVPSDFSTAALILSAGALAGKRLKVKGLNFNLPQGDSQIVEIMKQMDCVIKADKSKGEVVVQGAESLEGGEFNLADTPDLLPVVSILALKARSPVKITGVAHARVKETDRVANIARELVKFGAKVDEFHDGLTIVAPKKLKNASLEAYNDHRLFMAFTIASMMTERSIVEGAESVDVSYPNFVQDMKDLGAKLAPAK</sequence>
<dbReference type="EC" id="2.5.1.19" evidence="7"/>
<comment type="similarity">
    <text evidence="2 7">Belongs to the EPSP synthase family.</text>
</comment>
<dbReference type="InterPro" id="IPR013792">
    <property type="entry name" value="RNA3'P_cycl/enolpyr_Trfase_a/b"/>
</dbReference>
<dbReference type="GO" id="GO:0005737">
    <property type="term" value="C:cytoplasm"/>
    <property type="evidence" value="ECO:0007669"/>
    <property type="project" value="UniProtKB-SubCell"/>
</dbReference>
<keyword evidence="7" id="KW-0963">Cytoplasm</keyword>
<dbReference type="CDD" id="cd01556">
    <property type="entry name" value="EPSP_synthase"/>
    <property type="match status" value="1"/>
</dbReference>
<name>A0A075MSC0_9ARCH</name>
<feature type="binding site" evidence="7">
    <location>
        <position position="341"/>
    </location>
    <ligand>
        <name>3-phosphoshikimate</name>
        <dbReference type="ChEBI" id="CHEBI:145989"/>
    </ligand>
</feature>